<evidence type="ECO:0000256" key="1">
    <source>
        <dbReference type="SAM" id="MobiDB-lite"/>
    </source>
</evidence>
<feature type="domain" description="DUF4461" evidence="2">
    <location>
        <begin position="144"/>
        <end position="451"/>
    </location>
</feature>
<evidence type="ECO:0000313" key="4">
    <source>
        <dbReference type="Proteomes" id="UP000708148"/>
    </source>
</evidence>
<dbReference type="Pfam" id="PF14688">
    <property type="entry name" value="DUF4461"/>
    <property type="match status" value="1"/>
</dbReference>
<accession>A0A8S1IQ51</accession>
<organism evidence="3 4">
    <name type="scientific">Ostreobium quekettii</name>
    <dbReference type="NCBI Taxonomy" id="121088"/>
    <lineage>
        <taxon>Eukaryota</taxon>
        <taxon>Viridiplantae</taxon>
        <taxon>Chlorophyta</taxon>
        <taxon>core chlorophytes</taxon>
        <taxon>Ulvophyceae</taxon>
        <taxon>TCBD clade</taxon>
        <taxon>Bryopsidales</taxon>
        <taxon>Ostreobineae</taxon>
        <taxon>Ostreobiaceae</taxon>
        <taxon>Ostreobium</taxon>
    </lineage>
</organism>
<dbReference type="OrthoDB" id="1888383at2759"/>
<gene>
    <name evidence="3" type="ORF">OSTQU699_LOCUS879</name>
</gene>
<dbReference type="PANTHER" id="PTHR31596:SF1">
    <property type="entry name" value="T-CELL ACTIVATION INHIBITOR, MITOCHONDRIAL"/>
    <property type="match status" value="1"/>
</dbReference>
<dbReference type="GO" id="GO:0005739">
    <property type="term" value="C:mitochondrion"/>
    <property type="evidence" value="ECO:0007669"/>
    <property type="project" value="TreeGrafter"/>
</dbReference>
<dbReference type="EMBL" id="CAJHUC010000358">
    <property type="protein sequence ID" value="CAD7695518.1"/>
    <property type="molecule type" value="Genomic_DNA"/>
</dbReference>
<dbReference type="InterPro" id="IPR027986">
    <property type="entry name" value="TCAIM"/>
</dbReference>
<sequence length="453" mass="50240">MPCTSACILTYSINIPWRSHAQGENERSLKLLQEYLREAKSGSLGNVSPPPYRFVFFVKDKEQEKAKSSELRGIDPNAEDRQSDTDAMEKLHRVAITLPPPARNPAGLGLPRGARKALVALMESCGLPQTLTSTILESKSGDLLREFLPEAAEMTRKQAQSSDAIALSLANAKLALRMGRQVAVGFGASCATLDDKQQLELLEGVAWALDRSSQSDVRGCQLMLGEERGVDAVGRVWLHSQDTPSAWLQQLLGTDIECVHLRRSLQASRHVLESQVAAAMGVSMVYASSELMVTPMYMTFLKELHRVAQGKGRFKDAQLSRVPVCVVRDDSNCAATVNEKLGFISLSVSKSPDEVYRSIEELGPAALTALEKKELENKRIEKLQREVRQRLKLRRFMRDPALDVNKFRTCCRKLLQDVPGLIALTEGLSLRVSNKNRVAREDGTIEIAWDSKI</sequence>
<keyword evidence="4" id="KW-1185">Reference proteome</keyword>
<dbReference type="AlphaFoldDB" id="A0A8S1IQ51"/>
<evidence type="ECO:0000259" key="2">
    <source>
        <dbReference type="Pfam" id="PF14688"/>
    </source>
</evidence>
<dbReference type="Proteomes" id="UP000708148">
    <property type="component" value="Unassembled WGS sequence"/>
</dbReference>
<protein>
    <recommendedName>
        <fullName evidence="2">DUF4461 domain-containing protein</fullName>
    </recommendedName>
</protein>
<name>A0A8S1IQ51_9CHLO</name>
<evidence type="ECO:0000313" key="3">
    <source>
        <dbReference type="EMBL" id="CAD7695518.1"/>
    </source>
</evidence>
<dbReference type="PANTHER" id="PTHR31596">
    <property type="entry name" value="T-CELL ACTIVATION INHIBITOR, MITOCHONDRIAL"/>
    <property type="match status" value="1"/>
</dbReference>
<feature type="region of interest" description="Disordered" evidence="1">
    <location>
        <begin position="66"/>
        <end position="86"/>
    </location>
</feature>
<dbReference type="InterPro" id="IPR027989">
    <property type="entry name" value="DUF4461"/>
</dbReference>
<reference evidence="3" key="1">
    <citation type="submission" date="2020-12" db="EMBL/GenBank/DDBJ databases">
        <authorList>
            <person name="Iha C."/>
        </authorList>
    </citation>
    <scope>NUCLEOTIDE SEQUENCE</scope>
</reference>
<comment type="caution">
    <text evidence="3">The sequence shown here is derived from an EMBL/GenBank/DDBJ whole genome shotgun (WGS) entry which is preliminary data.</text>
</comment>
<proteinExistence type="predicted"/>